<dbReference type="Proteomes" id="UP001433508">
    <property type="component" value="Unassembled WGS sequence"/>
</dbReference>
<keyword evidence="2" id="KW-1185">Reference proteome</keyword>
<reference evidence="2" key="1">
    <citation type="journal article" date="2024" name="Front. Bioeng. Biotechnol.">
        <title>Genome-scale model development and genomic sequencing of the oleaginous clade Lipomyces.</title>
        <authorList>
            <person name="Czajka J.J."/>
            <person name="Han Y."/>
            <person name="Kim J."/>
            <person name="Mondo S.J."/>
            <person name="Hofstad B.A."/>
            <person name="Robles A."/>
            <person name="Haridas S."/>
            <person name="Riley R."/>
            <person name="LaButti K."/>
            <person name="Pangilinan J."/>
            <person name="Andreopoulos W."/>
            <person name="Lipzen A."/>
            <person name="Yan J."/>
            <person name="Wang M."/>
            <person name="Ng V."/>
            <person name="Grigoriev I.V."/>
            <person name="Spatafora J.W."/>
            <person name="Magnuson J.K."/>
            <person name="Baker S.E."/>
            <person name="Pomraning K.R."/>
        </authorList>
    </citation>
    <scope>NUCLEOTIDE SEQUENCE [LARGE SCALE GENOMIC DNA]</scope>
    <source>
        <strain evidence="2">CBS 7786</strain>
    </source>
</reference>
<dbReference type="EMBL" id="MU971405">
    <property type="protein sequence ID" value="KAK9235755.1"/>
    <property type="molecule type" value="Genomic_DNA"/>
</dbReference>
<protein>
    <submittedName>
        <fullName evidence="1">Uncharacterized protein</fullName>
    </submittedName>
</protein>
<gene>
    <name evidence="1" type="ORF">V1525DRAFT_421062</name>
</gene>
<evidence type="ECO:0000313" key="1">
    <source>
        <dbReference type="EMBL" id="KAK9235755.1"/>
    </source>
</evidence>
<name>A0ACC3SWG0_LIPKO</name>
<proteinExistence type="predicted"/>
<evidence type="ECO:0000313" key="2">
    <source>
        <dbReference type="Proteomes" id="UP001433508"/>
    </source>
</evidence>
<comment type="caution">
    <text evidence="1">The sequence shown here is derived from an EMBL/GenBank/DDBJ whole genome shotgun (WGS) entry which is preliminary data.</text>
</comment>
<sequence>MAQPPIFITSPSAGTSASEANTPAMEGSLIAPPQLPAVGGDLALQNEVFLHNTQMEGVRKKYALRPIGTSQAYESIQRRFTTELIEKGSRNRQEPYSLSTLKFYVATITDLWKQQLDFGVNPHSSPRTANVLAILRTYSRVRINEVESYADRGAGSIFEGCNAEGMRKAAHATLSRPYNYGDRIQGLLDFLLGHYLLLRGNNIELADLYLLPLENEGPTKCKYRQEKSCGEAPRRQGTDRTASVDYKNTQMKWTNRMFREANILSTKKTHAGRKAGAQMAEVRGVGEEQIRRAGRWNRDELTSYYLTSLPFKCIKAMSGLSPKGDFYIARAEIVPPVELQKKISPTVDYWLARYNGQTKTDPTIEGTENQYVFETSKSPAMGS</sequence>
<organism evidence="1 2">
    <name type="scientific">Lipomyces kononenkoae</name>
    <name type="common">Yeast</name>
    <dbReference type="NCBI Taxonomy" id="34357"/>
    <lineage>
        <taxon>Eukaryota</taxon>
        <taxon>Fungi</taxon>
        <taxon>Dikarya</taxon>
        <taxon>Ascomycota</taxon>
        <taxon>Saccharomycotina</taxon>
        <taxon>Lipomycetes</taxon>
        <taxon>Lipomycetales</taxon>
        <taxon>Lipomycetaceae</taxon>
        <taxon>Lipomyces</taxon>
    </lineage>
</organism>
<accession>A0ACC3SWG0</accession>